<evidence type="ECO:0000313" key="1">
    <source>
        <dbReference type="EMBL" id="GFH28847.1"/>
    </source>
</evidence>
<protein>
    <submittedName>
        <fullName evidence="1">Uncharacterized protein</fullName>
    </submittedName>
</protein>
<evidence type="ECO:0000313" key="2">
    <source>
        <dbReference type="Proteomes" id="UP000485058"/>
    </source>
</evidence>
<proteinExistence type="predicted"/>
<dbReference type="Proteomes" id="UP000485058">
    <property type="component" value="Unassembled WGS sequence"/>
</dbReference>
<accession>A0A6A0A9V8</accession>
<organism evidence="1 2">
    <name type="scientific">Haematococcus lacustris</name>
    <name type="common">Green alga</name>
    <name type="synonym">Haematococcus pluvialis</name>
    <dbReference type="NCBI Taxonomy" id="44745"/>
    <lineage>
        <taxon>Eukaryota</taxon>
        <taxon>Viridiplantae</taxon>
        <taxon>Chlorophyta</taxon>
        <taxon>core chlorophytes</taxon>
        <taxon>Chlorophyceae</taxon>
        <taxon>CS clade</taxon>
        <taxon>Chlamydomonadales</taxon>
        <taxon>Haematococcaceae</taxon>
        <taxon>Haematococcus</taxon>
    </lineage>
</organism>
<gene>
    <name evidence="1" type="ORF">HaLaN_27402</name>
</gene>
<keyword evidence="2" id="KW-1185">Reference proteome</keyword>
<dbReference type="AlphaFoldDB" id="A0A6A0A9V8"/>
<name>A0A6A0A9V8_HAELA</name>
<reference evidence="1 2" key="1">
    <citation type="submission" date="2020-02" db="EMBL/GenBank/DDBJ databases">
        <title>Draft genome sequence of Haematococcus lacustris strain NIES-144.</title>
        <authorList>
            <person name="Morimoto D."/>
            <person name="Nakagawa S."/>
            <person name="Yoshida T."/>
            <person name="Sawayama S."/>
        </authorList>
    </citation>
    <scope>NUCLEOTIDE SEQUENCE [LARGE SCALE GENOMIC DNA]</scope>
    <source>
        <strain evidence="1 2">NIES-144</strain>
    </source>
</reference>
<comment type="caution">
    <text evidence="1">The sequence shown here is derived from an EMBL/GenBank/DDBJ whole genome shotgun (WGS) entry which is preliminary data.</text>
</comment>
<sequence length="28" mass="3127">MAAQLAGQAHVLYEAEQVLPDGRSRRRC</sequence>
<dbReference type="EMBL" id="BLLF01004065">
    <property type="protein sequence ID" value="GFH28847.1"/>
    <property type="molecule type" value="Genomic_DNA"/>
</dbReference>